<dbReference type="Proteomes" id="UP001431783">
    <property type="component" value="Unassembled WGS sequence"/>
</dbReference>
<dbReference type="EMBL" id="JARQZJ010000124">
    <property type="protein sequence ID" value="KAK9890073.1"/>
    <property type="molecule type" value="Genomic_DNA"/>
</dbReference>
<gene>
    <name evidence="2" type="ORF">WA026_008886</name>
</gene>
<proteinExistence type="predicted"/>
<evidence type="ECO:0000313" key="2">
    <source>
        <dbReference type="EMBL" id="KAK9890073.1"/>
    </source>
</evidence>
<protein>
    <submittedName>
        <fullName evidence="2">Uncharacterized protein</fullName>
    </submittedName>
</protein>
<organism evidence="2 3">
    <name type="scientific">Henosepilachna vigintioctopunctata</name>
    <dbReference type="NCBI Taxonomy" id="420089"/>
    <lineage>
        <taxon>Eukaryota</taxon>
        <taxon>Metazoa</taxon>
        <taxon>Ecdysozoa</taxon>
        <taxon>Arthropoda</taxon>
        <taxon>Hexapoda</taxon>
        <taxon>Insecta</taxon>
        <taxon>Pterygota</taxon>
        <taxon>Neoptera</taxon>
        <taxon>Endopterygota</taxon>
        <taxon>Coleoptera</taxon>
        <taxon>Polyphaga</taxon>
        <taxon>Cucujiformia</taxon>
        <taxon>Coccinelloidea</taxon>
        <taxon>Coccinellidae</taxon>
        <taxon>Epilachninae</taxon>
        <taxon>Epilachnini</taxon>
        <taxon>Henosepilachna</taxon>
    </lineage>
</organism>
<sequence>MGISRRILTSTTLFLFCFGPSCLCSNNPVETIWNLTSYALQSRQIHPSPQSKLFQPYLLKGEYMSQSYHNPYLSELPEVSRDVPSVHGLNHHSITRFSLPHFNQHIPNVMNSNYGPYYTNSKYPYYPIVSGHPDYNKYGSLRPQIGYPQRFEPLRPNVGYPQRQPGLFSLLPSRQSFMEALDSIARNDELNCVPRILCEVTSGTLSAGRQSGFRLPFNINMESFAGLLSGLNGVDANPLISFGKAALLGYSSKGNAATCMYAYPQCPRDPDKLVEYLNNYNGGFFRFFGGFNSQNQQGGIGHFYGQHPIPHQRPPFDFSTTAEAASHGLYRPYRGYGYKVDRAEKRILTKPSDFDFTSNRFPDNRQQRGIKFPNDIDEYYNELNPPNNFHSSHGGDSLRTLRFPIRDEEDTREGPIRKPKRLSDFHYNDVGIFQRPLPNHRPTPMIFPDRTGTGELKFTPDELSENYGRPFALQNNNPISFNWEPYNDAFYHINSGSNALRPDTLGLDRQNNRFFPY</sequence>
<comment type="caution">
    <text evidence="2">The sequence shown here is derived from an EMBL/GenBank/DDBJ whole genome shotgun (WGS) entry which is preliminary data.</text>
</comment>
<evidence type="ECO:0000256" key="1">
    <source>
        <dbReference type="SAM" id="SignalP"/>
    </source>
</evidence>
<feature type="signal peptide" evidence="1">
    <location>
        <begin position="1"/>
        <end position="24"/>
    </location>
</feature>
<accession>A0AAW1VCH7</accession>
<keyword evidence="3" id="KW-1185">Reference proteome</keyword>
<evidence type="ECO:0000313" key="3">
    <source>
        <dbReference type="Proteomes" id="UP001431783"/>
    </source>
</evidence>
<reference evidence="2 3" key="1">
    <citation type="submission" date="2023-03" db="EMBL/GenBank/DDBJ databases">
        <title>Genome insight into feeding habits of ladybird beetles.</title>
        <authorList>
            <person name="Li H.-S."/>
            <person name="Huang Y.-H."/>
            <person name="Pang H."/>
        </authorList>
    </citation>
    <scope>NUCLEOTIDE SEQUENCE [LARGE SCALE GENOMIC DNA]</scope>
    <source>
        <strain evidence="2">SYSU_2023b</strain>
        <tissue evidence="2">Whole body</tissue>
    </source>
</reference>
<dbReference type="AlphaFoldDB" id="A0AAW1VCH7"/>
<keyword evidence="1" id="KW-0732">Signal</keyword>
<feature type="chain" id="PRO_5043318186" evidence="1">
    <location>
        <begin position="25"/>
        <end position="517"/>
    </location>
</feature>
<name>A0AAW1VCH7_9CUCU</name>